<dbReference type="AlphaFoldDB" id="A0A1L8SXI6"/>
<dbReference type="GO" id="GO:0045892">
    <property type="term" value="P:negative regulation of DNA-templated transcription"/>
    <property type="evidence" value="ECO:0007669"/>
    <property type="project" value="TreeGrafter"/>
</dbReference>
<evidence type="ECO:0000313" key="5">
    <source>
        <dbReference type="EMBL" id="OJG36693.1"/>
    </source>
</evidence>
<keyword evidence="3" id="KW-0804">Transcription</keyword>
<keyword evidence="6" id="KW-1185">Reference proteome</keyword>
<dbReference type="Pfam" id="PF07702">
    <property type="entry name" value="UTRA"/>
    <property type="match status" value="1"/>
</dbReference>
<dbReference type="STRING" id="319970.RV00_GL001138"/>
<dbReference type="SUPFAM" id="SSF64288">
    <property type="entry name" value="Chorismate lyase-like"/>
    <property type="match status" value="1"/>
</dbReference>
<feature type="domain" description="HTH gntR-type" evidence="4">
    <location>
        <begin position="1"/>
        <end position="59"/>
    </location>
</feature>
<keyword evidence="1" id="KW-0805">Transcription regulation</keyword>
<dbReference type="RefSeq" id="WP_379971617.1">
    <property type="nucleotide sequence ID" value="NZ_JBHSHN010000014.1"/>
</dbReference>
<protein>
    <recommendedName>
        <fullName evidence="4">HTH gntR-type domain-containing protein</fullName>
    </recommendedName>
</protein>
<dbReference type="GO" id="GO:0003677">
    <property type="term" value="F:DNA binding"/>
    <property type="evidence" value="ECO:0007669"/>
    <property type="project" value="UniProtKB-KW"/>
</dbReference>
<proteinExistence type="predicted"/>
<dbReference type="SUPFAM" id="SSF46785">
    <property type="entry name" value="Winged helix' DNA-binding domain"/>
    <property type="match status" value="1"/>
</dbReference>
<sequence>MKLKERIKNGEYEEMLPTESVLTQEFNTSRNTIRRAILMLKEEGLVYSVKGRGVLILETIADDRWDFDAGGFNGLEAIEQANQMETETKVLCLKKIIIDEKLQGKVPFTTGEILYQVERLRILNGDPLMLDISYFRFDQVPILTKSIAEKSIYQYLKDQDVHIAAAKRRFLVTKADEKDMEYLDLGTNNCVGVMENLVFNDMGRLFEYTQSRFVPDRFSLTYFAQNADL</sequence>
<evidence type="ECO:0000313" key="6">
    <source>
        <dbReference type="Proteomes" id="UP000183700"/>
    </source>
</evidence>
<dbReference type="PROSITE" id="PS50949">
    <property type="entry name" value="HTH_GNTR"/>
    <property type="match status" value="1"/>
</dbReference>
<dbReference type="SMART" id="SM00866">
    <property type="entry name" value="UTRA"/>
    <property type="match status" value="1"/>
</dbReference>
<dbReference type="InterPro" id="IPR028978">
    <property type="entry name" value="Chorismate_lyase_/UTRA_dom_sf"/>
</dbReference>
<dbReference type="Gene3D" id="1.10.10.10">
    <property type="entry name" value="Winged helix-like DNA-binding domain superfamily/Winged helix DNA-binding domain"/>
    <property type="match status" value="1"/>
</dbReference>
<dbReference type="PANTHER" id="PTHR44846:SF12">
    <property type="entry name" value="HTH-TYPE TRANSCRIPTIONAL REGULATOR TRER"/>
    <property type="match status" value="1"/>
</dbReference>
<evidence type="ECO:0000256" key="1">
    <source>
        <dbReference type="ARBA" id="ARBA00023015"/>
    </source>
</evidence>
<dbReference type="Gene3D" id="3.40.1410.10">
    <property type="entry name" value="Chorismate lyase-like"/>
    <property type="match status" value="1"/>
</dbReference>
<organism evidence="5 6">
    <name type="scientific">Enterococcus devriesei</name>
    <dbReference type="NCBI Taxonomy" id="319970"/>
    <lineage>
        <taxon>Bacteria</taxon>
        <taxon>Bacillati</taxon>
        <taxon>Bacillota</taxon>
        <taxon>Bacilli</taxon>
        <taxon>Lactobacillales</taxon>
        <taxon>Enterococcaceae</taxon>
        <taxon>Enterococcus</taxon>
    </lineage>
</organism>
<dbReference type="Proteomes" id="UP000183700">
    <property type="component" value="Unassembled WGS sequence"/>
</dbReference>
<dbReference type="InterPro" id="IPR036390">
    <property type="entry name" value="WH_DNA-bd_sf"/>
</dbReference>
<reference evidence="5 6" key="1">
    <citation type="submission" date="2014-12" db="EMBL/GenBank/DDBJ databases">
        <title>Draft genome sequences of 29 type strains of Enterococci.</title>
        <authorList>
            <person name="Zhong Z."/>
            <person name="Sun Z."/>
            <person name="Liu W."/>
            <person name="Zhang W."/>
            <person name="Zhang H."/>
        </authorList>
    </citation>
    <scope>NUCLEOTIDE SEQUENCE [LARGE SCALE GENOMIC DNA]</scope>
    <source>
        <strain evidence="5 6">DSM 22802</strain>
    </source>
</reference>
<dbReference type="InterPro" id="IPR050679">
    <property type="entry name" value="Bact_HTH_transcr_reg"/>
</dbReference>
<accession>A0A1L8SXI6</accession>
<dbReference type="SMART" id="SM00345">
    <property type="entry name" value="HTH_GNTR"/>
    <property type="match status" value="1"/>
</dbReference>
<dbReference type="PRINTS" id="PR00035">
    <property type="entry name" value="HTHGNTR"/>
</dbReference>
<dbReference type="CDD" id="cd07377">
    <property type="entry name" value="WHTH_GntR"/>
    <property type="match status" value="1"/>
</dbReference>
<name>A0A1L8SXI6_9ENTE</name>
<evidence type="ECO:0000259" key="4">
    <source>
        <dbReference type="PROSITE" id="PS50949"/>
    </source>
</evidence>
<dbReference type="InterPro" id="IPR036388">
    <property type="entry name" value="WH-like_DNA-bd_sf"/>
</dbReference>
<dbReference type="EMBL" id="JXKM01000002">
    <property type="protein sequence ID" value="OJG36693.1"/>
    <property type="molecule type" value="Genomic_DNA"/>
</dbReference>
<dbReference type="GO" id="GO:0003700">
    <property type="term" value="F:DNA-binding transcription factor activity"/>
    <property type="evidence" value="ECO:0007669"/>
    <property type="project" value="InterPro"/>
</dbReference>
<dbReference type="PANTHER" id="PTHR44846">
    <property type="entry name" value="MANNOSYL-D-GLYCERATE TRANSPORT/METABOLISM SYSTEM REPRESSOR MNGR-RELATED"/>
    <property type="match status" value="1"/>
</dbReference>
<evidence type="ECO:0000256" key="3">
    <source>
        <dbReference type="ARBA" id="ARBA00023163"/>
    </source>
</evidence>
<evidence type="ECO:0000256" key="2">
    <source>
        <dbReference type="ARBA" id="ARBA00023125"/>
    </source>
</evidence>
<comment type="caution">
    <text evidence="5">The sequence shown here is derived from an EMBL/GenBank/DDBJ whole genome shotgun (WGS) entry which is preliminary data.</text>
</comment>
<dbReference type="InterPro" id="IPR000524">
    <property type="entry name" value="Tscrpt_reg_HTH_GntR"/>
</dbReference>
<dbReference type="Pfam" id="PF00392">
    <property type="entry name" value="GntR"/>
    <property type="match status" value="1"/>
</dbReference>
<dbReference type="InterPro" id="IPR011663">
    <property type="entry name" value="UTRA"/>
</dbReference>
<keyword evidence="2" id="KW-0238">DNA-binding</keyword>
<gene>
    <name evidence="5" type="ORF">RV00_GL001138</name>
</gene>